<gene>
    <name evidence="11" type="primary">Pim1_1</name>
    <name evidence="11" type="ORF">PEUTAE_R12310</name>
</gene>
<name>A0A852FC63_PEUTA</name>
<dbReference type="Gene3D" id="1.10.510.10">
    <property type="entry name" value="Transferase(Phosphotransferase) domain 1"/>
    <property type="match status" value="1"/>
</dbReference>
<dbReference type="GO" id="GO:0004674">
    <property type="term" value="F:protein serine/threonine kinase activity"/>
    <property type="evidence" value="ECO:0007669"/>
    <property type="project" value="UniProtKB-KW"/>
</dbReference>
<evidence type="ECO:0000313" key="12">
    <source>
        <dbReference type="Proteomes" id="UP000629713"/>
    </source>
</evidence>
<comment type="catalytic activity">
    <reaction evidence="8">
        <text>L-threonyl-[protein] + ATP = O-phospho-L-threonyl-[protein] + ADP + H(+)</text>
        <dbReference type="Rhea" id="RHEA:46608"/>
        <dbReference type="Rhea" id="RHEA-COMP:11060"/>
        <dbReference type="Rhea" id="RHEA-COMP:11605"/>
        <dbReference type="ChEBI" id="CHEBI:15378"/>
        <dbReference type="ChEBI" id="CHEBI:30013"/>
        <dbReference type="ChEBI" id="CHEBI:30616"/>
        <dbReference type="ChEBI" id="CHEBI:61977"/>
        <dbReference type="ChEBI" id="CHEBI:456216"/>
        <dbReference type="EC" id="2.7.11.1"/>
    </reaction>
</comment>
<keyword evidence="3" id="KW-0723">Serine/threonine-protein kinase</keyword>
<dbReference type="InterPro" id="IPR051138">
    <property type="entry name" value="PIM_Ser/Thr_kinase"/>
</dbReference>
<evidence type="ECO:0000259" key="10">
    <source>
        <dbReference type="PROSITE" id="PS50011"/>
    </source>
</evidence>
<dbReference type="Pfam" id="PF00069">
    <property type="entry name" value="Pkinase"/>
    <property type="match status" value="1"/>
</dbReference>
<dbReference type="InterPro" id="IPR011009">
    <property type="entry name" value="Kinase-like_dom_sf"/>
</dbReference>
<comment type="catalytic activity">
    <reaction evidence="9">
        <text>L-seryl-[protein] + ATP = O-phospho-L-seryl-[protein] + ADP + H(+)</text>
        <dbReference type="Rhea" id="RHEA:17989"/>
        <dbReference type="Rhea" id="RHEA-COMP:9863"/>
        <dbReference type="Rhea" id="RHEA-COMP:11604"/>
        <dbReference type="ChEBI" id="CHEBI:15378"/>
        <dbReference type="ChEBI" id="CHEBI:29999"/>
        <dbReference type="ChEBI" id="CHEBI:30616"/>
        <dbReference type="ChEBI" id="CHEBI:83421"/>
        <dbReference type="ChEBI" id="CHEBI:456216"/>
        <dbReference type="EC" id="2.7.11.1"/>
    </reaction>
</comment>
<keyword evidence="12" id="KW-1185">Reference proteome</keyword>
<comment type="caution">
    <text evidence="11">The sequence shown here is derived from an EMBL/GenBank/DDBJ whole genome shotgun (WGS) entry which is preliminary data.</text>
</comment>
<dbReference type="PANTHER" id="PTHR22984">
    <property type="entry name" value="SERINE/THREONINE-PROTEIN KINASE PIM"/>
    <property type="match status" value="1"/>
</dbReference>
<organism evidence="11 12">
    <name type="scientific">Peucedramus taeniatus</name>
    <name type="common">Olive warbler</name>
    <dbReference type="NCBI Taxonomy" id="135441"/>
    <lineage>
        <taxon>Eukaryota</taxon>
        <taxon>Metazoa</taxon>
        <taxon>Chordata</taxon>
        <taxon>Craniata</taxon>
        <taxon>Vertebrata</taxon>
        <taxon>Euteleostomi</taxon>
        <taxon>Archelosauria</taxon>
        <taxon>Archosauria</taxon>
        <taxon>Dinosauria</taxon>
        <taxon>Saurischia</taxon>
        <taxon>Theropoda</taxon>
        <taxon>Coelurosauria</taxon>
        <taxon>Aves</taxon>
        <taxon>Neognathae</taxon>
        <taxon>Neoaves</taxon>
        <taxon>Telluraves</taxon>
        <taxon>Australaves</taxon>
        <taxon>Passeriformes</taxon>
        <taxon>Passeroidea</taxon>
        <taxon>Fringillidae</taxon>
        <taxon>Peucedraminae</taxon>
        <taxon>Peucedramus</taxon>
    </lineage>
</organism>
<evidence type="ECO:0000256" key="7">
    <source>
        <dbReference type="ARBA" id="ARBA00022840"/>
    </source>
</evidence>
<keyword evidence="6 11" id="KW-0418">Kinase</keyword>
<evidence type="ECO:0000256" key="8">
    <source>
        <dbReference type="ARBA" id="ARBA00047899"/>
    </source>
</evidence>
<feature type="non-terminal residue" evidence="11">
    <location>
        <position position="1"/>
    </location>
</feature>
<dbReference type="GO" id="GO:0007346">
    <property type="term" value="P:regulation of mitotic cell cycle"/>
    <property type="evidence" value="ECO:0007669"/>
    <property type="project" value="TreeGrafter"/>
</dbReference>
<dbReference type="InterPro" id="IPR000719">
    <property type="entry name" value="Prot_kinase_dom"/>
</dbReference>
<proteinExistence type="inferred from homology"/>
<dbReference type="Proteomes" id="UP000629713">
    <property type="component" value="Unassembled WGS sequence"/>
</dbReference>
<dbReference type="GO" id="GO:0043066">
    <property type="term" value="P:negative regulation of apoptotic process"/>
    <property type="evidence" value="ECO:0007669"/>
    <property type="project" value="TreeGrafter"/>
</dbReference>
<dbReference type="PROSITE" id="PS50011">
    <property type="entry name" value="PROTEIN_KINASE_DOM"/>
    <property type="match status" value="1"/>
</dbReference>
<evidence type="ECO:0000313" key="11">
    <source>
        <dbReference type="EMBL" id="NXQ16305.1"/>
    </source>
</evidence>
<evidence type="ECO:0000256" key="9">
    <source>
        <dbReference type="ARBA" id="ARBA00048679"/>
    </source>
</evidence>
<sequence length="159" mass="17812">ALQERHQLGSLLGRGGFGSVYMGAVYICVWRMAPCLTDGILVFLQSNGTRVPLETELLDKVSTGLHSVVQLLDWFELCHHFLLVMKCPERSQDLFDIILLWGLLSEEVVQGLFRHVLEAVRHCSSCEVLHRDTEPDNILLNLASGEAKLVDFGCGTYLQ</sequence>
<keyword evidence="5" id="KW-0547">Nucleotide-binding</keyword>
<evidence type="ECO:0000256" key="1">
    <source>
        <dbReference type="ARBA" id="ARBA00005505"/>
    </source>
</evidence>
<dbReference type="GO" id="GO:0005737">
    <property type="term" value="C:cytoplasm"/>
    <property type="evidence" value="ECO:0007669"/>
    <property type="project" value="TreeGrafter"/>
</dbReference>
<feature type="non-terminal residue" evidence="11">
    <location>
        <position position="159"/>
    </location>
</feature>
<dbReference type="Gene3D" id="3.30.200.20">
    <property type="entry name" value="Phosphorylase Kinase, domain 1"/>
    <property type="match status" value="1"/>
</dbReference>
<feature type="domain" description="Protein kinase" evidence="10">
    <location>
        <begin position="6"/>
        <end position="159"/>
    </location>
</feature>
<evidence type="ECO:0000256" key="2">
    <source>
        <dbReference type="ARBA" id="ARBA00012513"/>
    </source>
</evidence>
<protein>
    <recommendedName>
        <fullName evidence="2">non-specific serine/threonine protein kinase</fullName>
        <ecNumber evidence="2">2.7.11.1</ecNumber>
    </recommendedName>
</protein>
<dbReference type="AlphaFoldDB" id="A0A852FC63"/>
<dbReference type="PANTHER" id="PTHR22984:SF11">
    <property type="entry name" value="AURORA KINASE-RELATED"/>
    <property type="match status" value="1"/>
</dbReference>
<reference evidence="11" key="1">
    <citation type="submission" date="2019-09" db="EMBL/GenBank/DDBJ databases">
        <title>Bird 10,000 Genomes (B10K) Project - Family phase.</title>
        <authorList>
            <person name="Zhang G."/>
        </authorList>
    </citation>
    <scope>NUCLEOTIDE SEQUENCE</scope>
    <source>
        <strain evidence="11">B10K-DU-002-52</strain>
        <tissue evidence="11">Muscle</tissue>
    </source>
</reference>
<comment type="similarity">
    <text evidence="1">Belongs to the protein kinase superfamily. CAMK Ser/Thr protein kinase family. PIM subfamily.</text>
</comment>
<evidence type="ECO:0000256" key="3">
    <source>
        <dbReference type="ARBA" id="ARBA00022527"/>
    </source>
</evidence>
<evidence type="ECO:0000256" key="4">
    <source>
        <dbReference type="ARBA" id="ARBA00022679"/>
    </source>
</evidence>
<keyword evidence="4" id="KW-0808">Transferase</keyword>
<dbReference type="EC" id="2.7.11.1" evidence="2"/>
<dbReference type="SUPFAM" id="SSF56112">
    <property type="entry name" value="Protein kinase-like (PK-like)"/>
    <property type="match status" value="1"/>
</dbReference>
<keyword evidence="7" id="KW-0067">ATP-binding</keyword>
<evidence type="ECO:0000256" key="6">
    <source>
        <dbReference type="ARBA" id="ARBA00022777"/>
    </source>
</evidence>
<dbReference type="EMBL" id="WBNO01017058">
    <property type="protein sequence ID" value="NXQ16305.1"/>
    <property type="molecule type" value="Genomic_DNA"/>
</dbReference>
<dbReference type="GO" id="GO:0005524">
    <property type="term" value="F:ATP binding"/>
    <property type="evidence" value="ECO:0007669"/>
    <property type="project" value="UniProtKB-KW"/>
</dbReference>
<accession>A0A852FC63</accession>
<evidence type="ECO:0000256" key="5">
    <source>
        <dbReference type="ARBA" id="ARBA00022741"/>
    </source>
</evidence>